<dbReference type="EMBL" id="AIDT01000001">
    <property type="protein sequence ID" value="EIA15280.1"/>
    <property type="molecule type" value="Genomic_DNA"/>
</dbReference>
<keyword evidence="6 11" id="KW-0159">Chromosome partition</keyword>
<keyword evidence="8 11" id="KW-0238">DNA-binding</keyword>
<comment type="caution">
    <text evidence="14">The sequence shown here is derived from an EMBL/GenBank/DDBJ whole genome shotgun (WGS) entry which is preliminary data.</text>
</comment>
<evidence type="ECO:0000256" key="7">
    <source>
        <dbReference type="ARBA" id="ARBA00022908"/>
    </source>
</evidence>
<comment type="subcellular location">
    <subcellularLocation>
        <location evidence="1 11">Cytoplasm</location>
    </subcellularLocation>
</comment>
<dbReference type="InterPro" id="IPR002104">
    <property type="entry name" value="Integrase_catalytic"/>
</dbReference>
<dbReference type="InterPro" id="IPR013762">
    <property type="entry name" value="Integrase-like_cat_sf"/>
</dbReference>
<dbReference type="InterPro" id="IPR023009">
    <property type="entry name" value="Tyrosine_recombinase_XerC/XerD"/>
</dbReference>
<dbReference type="NCBIfam" id="NF001399">
    <property type="entry name" value="PRK00283.1"/>
    <property type="match status" value="1"/>
</dbReference>
<dbReference type="PANTHER" id="PTHR30349">
    <property type="entry name" value="PHAGE INTEGRASE-RELATED"/>
    <property type="match status" value="1"/>
</dbReference>
<reference evidence="14 15" key="1">
    <citation type="journal article" date="2012" name="MBio">
        <title>Identification of a highly transmissible animal-independent Staphylococcus aureus ST398 clone with distinct genomic and cell adhesion properties.</title>
        <authorList>
            <person name="Uhlemann A.C."/>
            <person name="Porcella S.F."/>
            <person name="Trivedi S."/>
            <person name="Sullivan S.B."/>
            <person name="Hafer C."/>
            <person name="Kennedy A.D."/>
            <person name="Barbian K.D."/>
            <person name="McCarthy A.J."/>
            <person name="Street C."/>
            <person name="Hirschberg D.L."/>
            <person name="Lipkin W.I."/>
            <person name="Lindsay J.A."/>
            <person name="DeLeo F.R."/>
            <person name="Lowy F.D."/>
        </authorList>
    </citation>
    <scope>NUCLEOTIDE SEQUENCE [LARGE SCALE GENOMIC DNA]</scope>
    <source>
        <strain evidence="14 15">DR10</strain>
    </source>
</reference>
<evidence type="ECO:0000259" key="12">
    <source>
        <dbReference type="PROSITE" id="PS51898"/>
    </source>
</evidence>
<keyword evidence="10 11" id="KW-0131">Cell cycle</keyword>
<evidence type="ECO:0000259" key="13">
    <source>
        <dbReference type="PROSITE" id="PS51900"/>
    </source>
</evidence>
<dbReference type="Pfam" id="PF00589">
    <property type="entry name" value="Phage_integrase"/>
    <property type="match status" value="1"/>
</dbReference>
<evidence type="ECO:0000313" key="15">
    <source>
        <dbReference type="Proteomes" id="UP000003093"/>
    </source>
</evidence>
<dbReference type="GO" id="GO:0051301">
    <property type="term" value="P:cell division"/>
    <property type="evidence" value="ECO:0007669"/>
    <property type="project" value="UniProtKB-KW"/>
</dbReference>
<comment type="function">
    <text evidence="11">Site-specific tyrosine recombinase, which acts by catalyzing the cutting and rejoining of the recombining DNA molecules. The XerC-XerD complex is essential to convert dimers of the bacterial chromosome into monomers to permit their segregation at cell division. It also contributes to the segregational stability of plasmids.</text>
</comment>
<dbReference type="InterPro" id="IPR044068">
    <property type="entry name" value="CB"/>
</dbReference>
<evidence type="ECO:0000256" key="10">
    <source>
        <dbReference type="ARBA" id="ARBA00023306"/>
    </source>
</evidence>
<dbReference type="AlphaFoldDB" id="A0ABC9Q350"/>
<dbReference type="InterPro" id="IPR011010">
    <property type="entry name" value="DNA_brk_join_enz"/>
</dbReference>
<accession>A0ABC9Q350</accession>
<evidence type="ECO:0000256" key="11">
    <source>
        <dbReference type="HAMAP-Rule" id="MF_01807"/>
    </source>
</evidence>
<feature type="active site" evidence="11">
    <location>
        <position position="148"/>
    </location>
</feature>
<gene>
    <name evidence="11" type="primary">xerD</name>
    <name evidence="14" type="ORF">ST398NM02_1563</name>
</gene>
<feature type="active site" evidence="11">
    <location>
        <position position="172"/>
    </location>
</feature>
<keyword evidence="9 11" id="KW-0233">DNA recombination</keyword>
<dbReference type="InterPro" id="IPR004107">
    <property type="entry name" value="Integrase_SAM-like_N"/>
</dbReference>
<dbReference type="NCBIfam" id="NF040815">
    <property type="entry name" value="recomb_XerA_Arch"/>
    <property type="match status" value="1"/>
</dbReference>
<dbReference type="GO" id="GO:0009037">
    <property type="term" value="F:tyrosine-based site-specific recombinase activity"/>
    <property type="evidence" value="ECO:0007669"/>
    <property type="project" value="UniProtKB-UniRule"/>
</dbReference>
<dbReference type="GO" id="GO:0006313">
    <property type="term" value="P:DNA transposition"/>
    <property type="evidence" value="ECO:0007669"/>
    <property type="project" value="UniProtKB-UniRule"/>
</dbReference>
<evidence type="ECO:0000256" key="4">
    <source>
        <dbReference type="ARBA" id="ARBA00022490"/>
    </source>
</evidence>
<evidence type="ECO:0000256" key="3">
    <source>
        <dbReference type="ARBA" id="ARBA00015810"/>
    </source>
</evidence>
<dbReference type="HAMAP" id="MF_01807">
    <property type="entry name" value="Recomb_XerD"/>
    <property type="match status" value="1"/>
</dbReference>
<evidence type="ECO:0000256" key="6">
    <source>
        <dbReference type="ARBA" id="ARBA00022829"/>
    </source>
</evidence>
<evidence type="ECO:0000256" key="8">
    <source>
        <dbReference type="ARBA" id="ARBA00023125"/>
    </source>
</evidence>
<feature type="active site" evidence="11">
    <location>
        <position position="243"/>
    </location>
</feature>
<dbReference type="SUPFAM" id="SSF56349">
    <property type="entry name" value="DNA breaking-rejoining enzymes"/>
    <property type="match status" value="1"/>
</dbReference>
<dbReference type="Gene3D" id="1.10.150.130">
    <property type="match status" value="1"/>
</dbReference>
<feature type="domain" description="Core-binding (CB)" evidence="13">
    <location>
        <begin position="1"/>
        <end position="87"/>
    </location>
</feature>
<proteinExistence type="inferred from homology"/>
<protein>
    <recommendedName>
        <fullName evidence="3 11">Tyrosine recombinase XerD</fullName>
    </recommendedName>
</protein>
<feature type="active site" description="O-(3'-phospho-DNA)-tyrosine intermediate" evidence="11">
    <location>
        <position position="278"/>
    </location>
</feature>
<dbReference type="InterPro" id="IPR010998">
    <property type="entry name" value="Integrase_recombinase_N"/>
</dbReference>
<dbReference type="InterPro" id="IPR050090">
    <property type="entry name" value="Tyrosine_recombinase_XerCD"/>
</dbReference>
<dbReference type="Gene3D" id="1.10.443.10">
    <property type="entry name" value="Intergrase catalytic core"/>
    <property type="match status" value="1"/>
</dbReference>
<dbReference type="GO" id="GO:0007059">
    <property type="term" value="P:chromosome segregation"/>
    <property type="evidence" value="ECO:0007669"/>
    <property type="project" value="UniProtKB-UniRule"/>
</dbReference>
<dbReference type="HAMAP" id="MF_01808">
    <property type="entry name" value="Recomb_XerC_XerD"/>
    <property type="match status" value="1"/>
</dbReference>
<feature type="active site" evidence="11">
    <location>
        <position position="246"/>
    </location>
</feature>
<dbReference type="PANTHER" id="PTHR30349:SF81">
    <property type="entry name" value="TYROSINE RECOMBINASE XERC"/>
    <property type="match status" value="1"/>
</dbReference>
<keyword evidence="5 11" id="KW-0132">Cell division</keyword>
<dbReference type="PROSITE" id="PS51898">
    <property type="entry name" value="TYR_RECOMBINASE"/>
    <property type="match status" value="1"/>
</dbReference>
<name>A0ABC9Q350_STAA5</name>
<dbReference type="NCBIfam" id="TIGR02225">
    <property type="entry name" value="recomb_XerD"/>
    <property type="match status" value="1"/>
</dbReference>
<dbReference type="Pfam" id="PF02899">
    <property type="entry name" value="Phage_int_SAM_1"/>
    <property type="match status" value="1"/>
</dbReference>
<comment type="similarity">
    <text evidence="2 11">Belongs to the 'phage' integrase family. XerD subfamily.</text>
</comment>
<dbReference type="PROSITE" id="PS51900">
    <property type="entry name" value="CB"/>
    <property type="match status" value="1"/>
</dbReference>
<evidence type="ECO:0000256" key="9">
    <source>
        <dbReference type="ARBA" id="ARBA00023172"/>
    </source>
</evidence>
<dbReference type="Proteomes" id="UP000003093">
    <property type="component" value="Unassembled WGS sequence"/>
</dbReference>
<feature type="active site" evidence="11">
    <location>
        <position position="269"/>
    </location>
</feature>
<dbReference type="CDD" id="cd00798">
    <property type="entry name" value="INT_XerDC_C"/>
    <property type="match status" value="1"/>
</dbReference>
<feature type="domain" description="Tyr recombinase" evidence="12">
    <location>
        <begin position="108"/>
        <end position="291"/>
    </location>
</feature>
<keyword evidence="4 11" id="KW-0963">Cytoplasm</keyword>
<evidence type="ECO:0000313" key="14">
    <source>
        <dbReference type="EMBL" id="EIA15280.1"/>
    </source>
</evidence>
<dbReference type="GO" id="GO:0003677">
    <property type="term" value="F:DNA binding"/>
    <property type="evidence" value="ECO:0007669"/>
    <property type="project" value="UniProtKB-UniRule"/>
</dbReference>
<comment type="subunit">
    <text evidence="11">Forms a cyclic heterotetrameric complex composed of two molecules of XerC and two molecules of XerD.</text>
</comment>
<sequence>MVMETIIEEYLRFIQIEKGLSSNTIGAYRRDLKKYQDYMTEHHISHIDFIDRQLIQECLGHLIDQGQSAKSIARFISTIRSFHQFAIREKYAAKDPTVLLDSPKYDKKLPDVLNVDEVLALLETPDLNKINGYRDRTMLELLYATGMRVSELIHLELENVNLIMGFVRVFGKGDKERIVPLGDAVIEYLTTYIETIRPQLLKKTVTEVLFLNMHGKPLSRQAIWKMIKQNGVKANIKKTLTPHTLRHSFATHLLENGADLRAVQEMLGHSDISTTQLYTHVSKSQIRKMYNQFHPRA</sequence>
<keyword evidence="7 11" id="KW-0229">DNA integration</keyword>
<evidence type="ECO:0000256" key="5">
    <source>
        <dbReference type="ARBA" id="ARBA00022618"/>
    </source>
</evidence>
<dbReference type="InterPro" id="IPR011932">
    <property type="entry name" value="Recomb_XerD"/>
</dbReference>
<evidence type="ECO:0000256" key="2">
    <source>
        <dbReference type="ARBA" id="ARBA00010450"/>
    </source>
</evidence>
<evidence type="ECO:0000256" key="1">
    <source>
        <dbReference type="ARBA" id="ARBA00004496"/>
    </source>
</evidence>
<dbReference type="GO" id="GO:0005737">
    <property type="term" value="C:cytoplasm"/>
    <property type="evidence" value="ECO:0007669"/>
    <property type="project" value="UniProtKB-SubCell"/>
</dbReference>
<organism evidence="14 15">
    <name type="scientific">Staphylococcus aureus subsp. aureus DR10</name>
    <dbReference type="NCBI Taxonomy" id="1155079"/>
    <lineage>
        <taxon>Bacteria</taxon>
        <taxon>Bacillati</taxon>
        <taxon>Bacillota</taxon>
        <taxon>Bacilli</taxon>
        <taxon>Bacillales</taxon>
        <taxon>Staphylococcaceae</taxon>
        <taxon>Staphylococcus</taxon>
    </lineage>
</organism>